<dbReference type="Proteomes" id="UP000325811">
    <property type="component" value="Chromosome I"/>
</dbReference>
<dbReference type="AlphaFoldDB" id="A0A5Q4YW92"/>
<sequence>MPTDDENTIRRTIALESGAVGECAEVVADGDAGVCMISPACLMLMPDTGCARSAAGVRCS</sequence>
<name>A0A5Q4YW92_9BURK</name>
<keyword evidence="2" id="KW-1185">Reference proteome</keyword>
<reference evidence="1 2" key="1">
    <citation type="submission" date="2019-08" db="EMBL/GenBank/DDBJ databases">
        <authorList>
            <person name="Herpell B J."/>
        </authorList>
    </citation>
    <scope>NUCLEOTIDE SEQUENCE [LARGE SCALE GENOMIC DNA]</scope>
    <source>
        <strain evidence="2">Msb3</strain>
    </source>
</reference>
<proteinExistence type="predicted"/>
<organism evidence="1 2">
    <name type="scientific">Paraburkholderia dioscoreae</name>
    <dbReference type="NCBI Taxonomy" id="2604047"/>
    <lineage>
        <taxon>Bacteria</taxon>
        <taxon>Pseudomonadati</taxon>
        <taxon>Pseudomonadota</taxon>
        <taxon>Betaproteobacteria</taxon>
        <taxon>Burkholderiales</taxon>
        <taxon>Burkholderiaceae</taxon>
        <taxon>Paraburkholderia</taxon>
    </lineage>
</organism>
<evidence type="ECO:0000313" key="1">
    <source>
        <dbReference type="EMBL" id="VVD30180.1"/>
    </source>
</evidence>
<gene>
    <name evidence="1" type="ORF">PDMSB3_3724</name>
</gene>
<evidence type="ECO:0000313" key="2">
    <source>
        <dbReference type="Proteomes" id="UP000325811"/>
    </source>
</evidence>
<protein>
    <submittedName>
        <fullName evidence="1">Siroheme synthase</fullName>
    </submittedName>
</protein>
<dbReference type="KEGG" id="pdio:PDMSB3_3724"/>
<dbReference type="EMBL" id="LR699553">
    <property type="protein sequence ID" value="VVD30180.1"/>
    <property type="molecule type" value="Genomic_DNA"/>
</dbReference>
<accession>A0A5Q4YW92</accession>